<dbReference type="GO" id="GO:0046870">
    <property type="term" value="F:cadmium ion binding"/>
    <property type="evidence" value="ECO:0007669"/>
    <property type="project" value="TreeGrafter"/>
</dbReference>
<keyword evidence="3" id="KW-0418">Kinase</keyword>
<name>A0A1N7LEF0_9BACL</name>
<keyword evidence="4" id="KW-1185">Reference proteome</keyword>
<proteinExistence type="predicted"/>
<feature type="domain" description="UVR" evidence="2">
    <location>
        <begin position="136"/>
        <end position="171"/>
    </location>
</feature>
<dbReference type="PANTHER" id="PTHR38430:SF1">
    <property type="entry name" value="PROTEIN-ARGININE KINASE ACTIVATOR PROTEIN"/>
    <property type="match status" value="1"/>
</dbReference>
<dbReference type="Gene3D" id="4.10.860.10">
    <property type="entry name" value="UVR domain"/>
    <property type="match status" value="1"/>
</dbReference>
<dbReference type="GO" id="GO:0008270">
    <property type="term" value="F:zinc ion binding"/>
    <property type="evidence" value="ECO:0007669"/>
    <property type="project" value="TreeGrafter"/>
</dbReference>
<dbReference type="SUPFAM" id="SSF46600">
    <property type="entry name" value="C-terminal UvrC-binding domain of UvrB"/>
    <property type="match status" value="1"/>
</dbReference>
<dbReference type="InterPro" id="IPR025542">
    <property type="entry name" value="YacH"/>
</dbReference>
<dbReference type="EMBL" id="FTOO01000003">
    <property type="protein sequence ID" value="SIS72205.1"/>
    <property type="molecule type" value="Genomic_DNA"/>
</dbReference>
<gene>
    <name evidence="3" type="ORF">SAMN05421799_10388</name>
</gene>
<dbReference type="Proteomes" id="UP000186156">
    <property type="component" value="Unassembled WGS sequence"/>
</dbReference>
<dbReference type="OrthoDB" id="9788704at2"/>
<dbReference type="PANTHER" id="PTHR38430">
    <property type="entry name" value="PROTEIN-ARGININE KINASE ACTIVATOR PROTEIN"/>
    <property type="match status" value="1"/>
</dbReference>
<keyword evidence="3" id="KW-0808">Transferase</keyword>
<dbReference type="GO" id="GO:0050897">
    <property type="term" value="F:cobalt ion binding"/>
    <property type="evidence" value="ECO:0007669"/>
    <property type="project" value="TreeGrafter"/>
</dbReference>
<dbReference type="PIRSF" id="PIRSF015034">
    <property type="entry name" value="YacH"/>
    <property type="match status" value="1"/>
</dbReference>
<dbReference type="RefSeq" id="WP_076345579.1">
    <property type="nucleotide sequence ID" value="NZ_FTOO01000003.1"/>
</dbReference>
<accession>A0A1N7LEF0</accession>
<dbReference type="InterPro" id="IPR036876">
    <property type="entry name" value="UVR_dom_sf"/>
</dbReference>
<dbReference type="STRING" id="252246.SAMN05421799_10388"/>
<dbReference type="GO" id="GO:1990170">
    <property type="term" value="P:stress response to cadmium ion"/>
    <property type="evidence" value="ECO:0007669"/>
    <property type="project" value="TreeGrafter"/>
</dbReference>
<protein>
    <submittedName>
        <fullName evidence="3">Protein arginine kinase activator</fullName>
    </submittedName>
</protein>
<dbReference type="GO" id="GO:0005507">
    <property type="term" value="F:copper ion binding"/>
    <property type="evidence" value="ECO:0007669"/>
    <property type="project" value="TreeGrafter"/>
</dbReference>
<dbReference type="PROSITE" id="PS50151">
    <property type="entry name" value="UVR"/>
    <property type="match status" value="1"/>
</dbReference>
<evidence type="ECO:0000256" key="1">
    <source>
        <dbReference type="SAM" id="Coils"/>
    </source>
</evidence>
<evidence type="ECO:0000313" key="3">
    <source>
        <dbReference type="EMBL" id="SIS72205.1"/>
    </source>
</evidence>
<dbReference type="GO" id="GO:1990169">
    <property type="term" value="P:stress response to copper ion"/>
    <property type="evidence" value="ECO:0007669"/>
    <property type="project" value="TreeGrafter"/>
</dbReference>
<feature type="coiled-coil region" evidence="1">
    <location>
        <begin position="132"/>
        <end position="171"/>
    </location>
</feature>
<reference evidence="4" key="1">
    <citation type="submission" date="2017-01" db="EMBL/GenBank/DDBJ databases">
        <authorList>
            <person name="Varghese N."/>
            <person name="Submissions S."/>
        </authorList>
    </citation>
    <scope>NUCLEOTIDE SEQUENCE [LARGE SCALE GENOMIC DNA]</scope>
    <source>
        <strain evidence="4">DSM 16176</strain>
    </source>
</reference>
<dbReference type="AlphaFoldDB" id="A0A1N7LEF0"/>
<organism evidence="3 4">
    <name type="scientific">Alicyclobacillus vulcanalis</name>
    <dbReference type="NCBI Taxonomy" id="252246"/>
    <lineage>
        <taxon>Bacteria</taxon>
        <taxon>Bacillati</taxon>
        <taxon>Bacillota</taxon>
        <taxon>Bacilli</taxon>
        <taxon>Bacillales</taxon>
        <taxon>Alicyclobacillaceae</taxon>
        <taxon>Alicyclobacillus</taxon>
    </lineage>
</organism>
<evidence type="ECO:0000313" key="4">
    <source>
        <dbReference type="Proteomes" id="UP000186156"/>
    </source>
</evidence>
<evidence type="ECO:0000259" key="2">
    <source>
        <dbReference type="PROSITE" id="PS50151"/>
    </source>
</evidence>
<keyword evidence="1" id="KW-0175">Coiled coil</keyword>
<dbReference type="InterPro" id="IPR001943">
    <property type="entry name" value="UVR_dom"/>
</dbReference>
<dbReference type="Pfam" id="PF02151">
    <property type="entry name" value="UVR"/>
    <property type="match status" value="1"/>
</dbReference>
<dbReference type="GO" id="GO:0016301">
    <property type="term" value="F:kinase activity"/>
    <property type="evidence" value="ECO:0007669"/>
    <property type="project" value="UniProtKB-KW"/>
</dbReference>
<sequence>MLCERCHERPATVHVTKIINGVQTAYHLCEVCAKEQGEVFPNPFLMGSPFDFNKLLSGLLNMESSSGFAPVTTQVQQRCGTCGMTYNQFTQIGRFGCPDCYDAFAGRLEPLLRRIQNGLRHTGKVPGSAGERQQVARKLEQLRRELQQAVAQEQFERAAQLRDEIRKLEQSAQ</sequence>